<dbReference type="SUPFAM" id="SSF56672">
    <property type="entry name" value="DNA/RNA polymerases"/>
    <property type="match status" value="1"/>
</dbReference>
<proteinExistence type="predicted"/>
<evidence type="ECO:0008006" key="3">
    <source>
        <dbReference type="Google" id="ProtNLM"/>
    </source>
</evidence>
<gene>
    <name evidence="1" type="ORF">F0562_003570</name>
</gene>
<evidence type="ECO:0000313" key="2">
    <source>
        <dbReference type="Proteomes" id="UP000325577"/>
    </source>
</evidence>
<accession>A0A5J5BWX2</accession>
<evidence type="ECO:0000313" key="1">
    <source>
        <dbReference type="EMBL" id="KAA8547164.1"/>
    </source>
</evidence>
<organism evidence="1 2">
    <name type="scientific">Nyssa sinensis</name>
    <dbReference type="NCBI Taxonomy" id="561372"/>
    <lineage>
        <taxon>Eukaryota</taxon>
        <taxon>Viridiplantae</taxon>
        <taxon>Streptophyta</taxon>
        <taxon>Embryophyta</taxon>
        <taxon>Tracheophyta</taxon>
        <taxon>Spermatophyta</taxon>
        <taxon>Magnoliopsida</taxon>
        <taxon>eudicotyledons</taxon>
        <taxon>Gunneridae</taxon>
        <taxon>Pentapetalae</taxon>
        <taxon>asterids</taxon>
        <taxon>Cornales</taxon>
        <taxon>Nyssaceae</taxon>
        <taxon>Nyssa</taxon>
    </lineage>
</organism>
<dbReference type="Proteomes" id="UP000325577">
    <property type="component" value="Linkage Group LG1"/>
</dbReference>
<dbReference type="AlphaFoldDB" id="A0A5J5BWX2"/>
<dbReference type="OrthoDB" id="1933708at2759"/>
<dbReference type="InterPro" id="IPR043502">
    <property type="entry name" value="DNA/RNA_pol_sf"/>
</dbReference>
<dbReference type="CDD" id="cd00303">
    <property type="entry name" value="retropepsin_like"/>
    <property type="match status" value="1"/>
</dbReference>
<reference evidence="1 2" key="1">
    <citation type="submission" date="2019-09" db="EMBL/GenBank/DDBJ databases">
        <title>A chromosome-level genome assembly of the Chinese tupelo Nyssa sinensis.</title>
        <authorList>
            <person name="Yang X."/>
            <person name="Kang M."/>
            <person name="Yang Y."/>
            <person name="Xiong H."/>
            <person name="Wang M."/>
            <person name="Zhang Z."/>
            <person name="Wang Z."/>
            <person name="Wu H."/>
            <person name="Ma T."/>
            <person name="Liu J."/>
            <person name="Xi Z."/>
        </authorList>
    </citation>
    <scope>NUCLEOTIDE SEQUENCE [LARGE SCALE GENOMIC DNA]</scope>
    <source>
        <strain evidence="1">J267</strain>
        <tissue evidence="1">Leaf</tissue>
    </source>
</reference>
<protein>
    <recommendedName>
        <fullName evidence="3">Reverse transcriptase RNase H-like domain-containing protein</fullName>
    </recommendedName>
</protein>
<sequence length="289" mass="32968">MQRSRAQGFCFNCNERVTTEHRCQKPQFLLLEGRAGNVVCVDITNQHTLEDNQGRDVAVVQEPELEPEITLHALTGWTAPRTIRMAAKMGPYKVVVQIDSGSIHYFISDRLTSLLRLPVVPTETFSVQVANGEKLKCQGHLDKLTMGITSHHLSPNDKKQGRKFFIQTDQRSLKYFLEQRVATPEQQKWVAKLMGYDYEITYYPSRENSATDTLSRKPNSPILYHLYVPVVTIWDEIRGAYEGDSYIQSVDRMAKAQPEGPYSQCQGLFFFERQSSHSFSRGTANQADV</sequence>
<name>A0A5J5BWX2_9ASTE</name>
<dbReference type="EMBL" id="CM018032">
    <property type="protein sequence ID" value="KAA8547164.1"/>
    <property type="molecule type" value="Genomic_DNA"/>
</dbReference>
<keyword evidence="2" id="KW-1185">Reference proteome</keyword>